<name>A0AA86MDC6_9CLOT</name>
<sequence>MPRITISDKADRNLECLVVGFKKSLTFLKKLRPF</sequence>
<dbReference type="AlphaFoldDB" id="A0AA86MDC6"/>
<accession>A0AA86MDC6</accession>
<dbReference type="EMBL" id="CAMTCP010000132">
    <property type="protein sequence ID" value="CAI3570477.1"/>
    <property type="molecule type" value="Genomic_DNA"/>
</dbReference>
<dbReference type="EMBL" id="CAKJVE010000001">
    <property type="protein sequence ID" value="CAG9701981.1"/>
    <property type="molecule type" value="Genomic_DNA"/>
</dbReference>
<proteinExistence type="predicted"/>
<evidence type="ECO:0000313" key="2">
    <source>
        <dbReference type="EMBL" id="CAI3570477.1"/>
    </source>
</evidence>
<reference evidence="2" key="2">
    <citation type="submission" date="2022-10" db="EMBL/GenBank/DDBJ databases">
        <authorList>
            <person name="Aires J."/>
            <person name="Mesa V."/>
        </authorList>
    </citation>
    <scope>NUCLEOTIDE SEQUENCE</scope>
    <source>
        <strain evidence="2">Clostridium neonatale JD116</strain>
    </source>
</reference>
<evidence type="ECO:0000313" key="1">
    <source>
        <dbReference type="EMBL" id="CAG9701981.1"/>
    </source>
</evidence>
<protein>
    <submittedName>
        <fullName evidence="1">Uncharacterized protein</fullName>
    </submittedName>
</protein>
<gene>
    <name evidence="2" type="ORF">CNEO2_2190002</name>
    <name evidence="1" type="ORF">CNEO_10445</name>
</gene>
<dbReference type="Proteomes" id="UP001189143">
    <property type="component" value="Unassembled WGS sequence"/>
</dbReference>
<reference evidence="1" key="1">
    <citation type="submission" date="2021-10" db="EMBL/GenBank/DDBJ databases">
        <authorList>
            <person name="Mesa V."/>
        </authorList>
    </citation>
    <scope>NUCLEOTIDE SEQUENCE</scope>
    <source>
        <strain evidence="1">CC3_PB</strain>
    </source>
</reference>
<organism evidence="1 3">
    <name type="scientific">Clostridium neonatale</name>
    <dbReference type="NCBI Taxonomy" id="137838"/>
    <lineage>
        <taxon>Bacteria</taxon>
        <taxon>Bacillati</taxon>
        <taxon>Bacillota</taxon>
        <taxon>Clostridia</taxon>
        <taxon>Eubacteriales</taxon>
        <taxon>Clostridiaceae</taxon>
        <taxon>Clostridium</taxon>
    </lineage>
</organism>
<comment type="caution">
    <text evidence="1">The sequence shown here is derived from an EMBL/GenBank/DDBJ whole genome shotgun (WGS) entry which is preliminary data.</text>
</comment>
<evidence type="ECO:0000313" key="3">
    <source>
        <dbReference type="Proteomes" id="UP000789738"/>
    </source>
</evidence>
<dbReference type="Proteomes" id="UP000789738">
    <property type="component" value="Unassembled WGS sequence"/>
</dbReference>